<dbReference type="InterPro" id="IPR009577">
    <property type="entry name" value="Sm_multidrug_ex"/>
</dbReference>
<dbReference type="Pfam" id="PF06695">
    <property type="entry name" value="Sm_multidrug_ex"/>
    <property type="match status" value="1"/>
</dbReference>
<dbReference type="AlphaFoldDB" id="B8D4B2"/>
<dbReference type="KEGG" id="dka:DKAM_0617"/>
<dbReference type="PANTHER" id="PTHR36007:SF2">
    <property type="entry name" value="TRANSPORT PROTEIN-RELATED"/>
    <property type="match status" value="1"/>
</dbReference>
<evidence type="ECO:0000313" key="3">
    <source>
        <dbReference type="Proteomes" id="UP000006903"/>
    </source>
</evidence>
<feature type="transmembrane region" description="Helical" evidence="1">
    <location>
        <begin position="137"/>
        <end position="160"/>
    </location>
</feature>
<protein>
    <submittedName>
        <fullName evidence="2">Small multidrug export protein</fullName>
    </submittedName>
</protein>
<feature type="transmembrane region" description="Helical" evidence="1">
    <location>
        <begin position="104"/>
        <end position="131"/>
    </location>
</feature>
<dbReference type="EMBL" id="CP001140">
    <property type="protein sequence ID" value="ACL10943.1"/>
    <property type="molecule type" value="Genomic_DNA"/>
</dbReference>
<keyword evidence="1" id="KW-0812">Transmembrane</keyword>
<feature type="transmembrane region" description="Helical" evidence="1">
    <location>
        <begin position="43"/>
        <end position="65"/>
    </location>
</feature>
<organism evidence="2 3">
    <name type="scientific">Desulfurococcus amylolyticus (strain DSM 18924 / JCM 16383 / VKM B-2413 / 1221n)</name>
    <name type="common">Desulfurococcus kamchatkensis</name>
    <dbReference type="NCBI Taxonomy" id="490899"/>
    <lineage>
        <taxon>Archaea</taxon>
        <taxon>Thermoproteota</taxon>
        <taxon>Thermoprotei</taxon>
        <taxon>Desulfurococcales</taxon>
        <taxon>Desulfurococcaceae</taxon>
        <taxon>Desulfurococcus</taxon>
    </lineage>
</organism>
<evidence type="ECO:0000313" key="2">
    <source>
        <dbReference type="EMBL" id="ACL10943.1"/>
    </source>
</evidence>
<dbReference type="STRING" id="490899.DKAM_0617"/>
<dbReference type="Proteomes" id="UP000006903">
    <property type="component" value="Chromosome"/>
</dbReference>
<accession>B8D4B2</accession>
<proteinExistence type="predicted"/>
<reference evidence="2 3" key="1">
    <citation type="journal article" date="2009" name="J. Bacteriol.">
        <title>Complete genome sequence of the anaerobic, protein-degrading hyperthermophilic crenarchaeon Desulfurococcus kamchatkensis.</title>
        <authorList>
            <person name="Ravin N.V."/>
            <person name="Mardanov A.V."/>
            <person name="Beletsky A.V."/>
            <person name="Kublanov I.V."/>
            <person name="Kolganova T.V."/>
            <person name="Lebedinsky A.V."/>
            <person name="Chernyh N.A."/>
            <person name="Bonch-Osmolovskaya E.A."/>
            <person name="Skryabin K.G."/>
        </authorList>
    </citation>
    <scope>NUCLEOTIDE SEQUENCE [LARGE SCALE GENOMIC DNA]</scope>
    <source>
        <strain evidence="3">DSM 18924 / JCM 16383 / VKM B-2413 / 1221n</strain>
    </source>
</reference>
<evidence type="ECO:0000256" key="1">
    <source>
        <dbReference type="SAM" id="Phobius"/>
    </source>
</evidence>
<dbReference type="HOGENOM" id="CLU_075669_1_0_2"/>
<dbReference type="PANTHER" id="PTHR36007">
    <property type="entry name" value="TRANSPORT PROTEIN-RELATED"/>
    <property type="match status" value="1"/>
</dbReference>
<sequence length="169" mass="18773">MRYASMNPTIVFWTIILGLAPVSEVRGAIPFFLVASKGDIYSLVYGFLIATLSNMCIPFIAFPLFDLLDNLVKKPWIPLLVKRAYGYLRKLGERKALSIKRSSYIALMVFVAIPLPATGAWTGSLVAYILGLDRRRSIIAINTGVLVASVIVFVAAYLGIELLRRIFML</sequence>
<name>B8D4B2_DESA1</name>
<gene>
    <name evidence="2" type="ordered locus">DKAM_0617</name>
</gene>
<keyword evidence="1" id="KW-0472">Membrane</keyword>
<dbReference type="eggNOG" id="arCOG01330">
    <property type="taxonomic scope" value="Archaea"/>
</dbReference>
<keyword evidence="1" id="KW-1133">Transmembrane helix</keyword>